<evidence type="ECO:0000256" key="3">
    <source>
        <dbReference type="ARBA" id="ARBA00023237"/>
    </source>
</evidence>
<evidence type="ECO:0000313" key="5">
    <source>
        <dbReference type="EMBL" id="SFV34733.1"/>
    </source>
</evidence>
<accession>A0A1I7NJA5</accession>
<reference evidence="6" key="1">
    <citation type="submission" date="2016-10" db="EMBL/GenBank/DDBJ databases">
        <authorList>
            <person name="Varghese N."/>
            <person name="Submissions S."/>
        </authorList>
    </citation>
    <scope>NUCLEOTIDE SEQUENCE [LARGE SCALE GENOMIC DNA]</scope>
    <source>
        <strain evidence="6">DSM 14807</strain>
    </source>
</reference>
<keyword evidence="2" id="KW-0472">Membrane</keyword>
<protein>
    <submittedName>
        <fullName evidence="5">TonB dependent receptor</fullName>
    </submittedName>
</protein>
<dbReference type="SUPFAM" id="SSF56935">
    <property type="entry name" value="Porins"/>
    <property type="match status" value="1"/>
</dbReference>
<evidence type="ECO:0000256" key="4">
    <source>
        <dbReference type="SAM" id="SignalP"/>
    </source>
</evidence>
<proteinExistence type="predicted"/>
<sequence>MQIMLFAGFFILFMALQASAQDTTLQPQTISIFSSYQPVLKQADKLSLTTSLPEADTTHPRLIYNIPALNLHFTYQPIPLSPLAMMNDTAAPLYRYFVEASAGSYLTTILRAGIGSGRIDSTAAQTPFTYAVWMNHLSSKGSLAYQQFGYDKVEASGRYFSPNIAYDGNIQFQRDGLYYYGYNHDSLHYQKNDLRQVFTRFGVQLGMSNIRENAVGINFHPILNLTSFSDHYQHRESSFDIEAPIEKKIADGISISVSYVGKFATYSDQQASASVSNTISAIHPALHIVKEGFILHAGLNPSWTNNQFFLLPDIVNETQLIKEKLILSSGWISYFIQNSFQHLSTENPYFVGYPMQPYNTRVEEKYTGIKGSLAGHFTYNTKFSYVTYHDRPLYLNDSLDGKTFYVVRESKLEAYQLHLELNYMSEENVQAGFRLNWFNYFHQQTEQKPWGLVPFQADVYARITAWNKLHLYGDVFAWSGSFYRAKDLSAHKTSGVLDANLGASYEINTNFEAGLDVHNLFNSVYERWHQYPSLGMQILGSVRIKF</sequence>
<keyword evidence="3" id="KW-0998">Cell outer membrane</keyword>
<dbReference type="Proteomes" id="UP000199537">
    <property type="component" value="Unassembled WGS sequence"/>
</dbReference>
<dbReference type="AlphaFoldDB" id="A0A1I7NJA5"/>
<name>A0A1I7NJA5_9BACT</name>
<evidence type="ECO:0000256" key="1">
    <source>
        <dbReference type="ARBA" id="ARBA00004442"/>
    </source>
</evidence>
<comment type="subcellular location">
    <subcellularLocation>
        <location evidence="1">Cell outer membrane</location>
    </subcellularLocation>
</comment>
<feature type="chain" id="PRO_5011459846" evidence="4">
    <location>
        <begin position="21"/>
        <end position="546"/>
    </location>
</feature>
<gene>
    <name evidence="5" type="ORF">SAMN05660895_2074</name>
</gene>
<dbReference type="GO" id="GO:0009279">
    <property type="term" value="C:cell outer membrane"/>
    <property type="evidence" value="ECO:0007669"/>
    <property type="project" value="UniProtKB-SubCell"/>
</dbReference>
<keyword evidence="6" id="KW-1185">Reference proteome</keyword>
<evidence type="ECO:0000313" key="6">
    <source>
        <dbReference type="Proteomes" id="UP000199537"/>
    </source>
</evidence>
<organism evidence="5 6">
    <name type="scientific">Thermoflavifilum thermophilum</name>
    <dbReference type="NCBI Taxonomy" id="1393122"/>
    <lineage>
        <taxon>Bacteria</taxon>
        <taxon>Pseudomonadati</taxon>
        <taxon>Bacteroidota</taxon>
        <taxon>Chitinophagia</taxon>
        <taxon>Chitinophagales</taxon>
        <taxon>Chitinophagaceae</taxon>
        <taxon>Thermoflavifilum</taxon>
    </lineage>
</organism>
<keyword evidence="4" id="KW-0732">Signal</keyword>
<dbReference type="STRING" id="1393122.SAMN05660895_2074"/>
<dbReference type="Gene3D" id="2.40.170.20">
    <property type="entry name" value="TonB-dependent receptor, beta-barrel domain"/>
    <property type="match status" value="1"/>
</dbReference>
<evidence type="ECO:0000256" key="2">
    <source>
        <dbReference type="ARBA" id="ARBA00023136"/>
    </source>
</evidence>
<feature type="signal peptide" evidence="4">
    <location>
        <begin position="1"/>
        <end position="20"/>
    </location>
</feature>
<dbReference type="InterPro" id="IPR036942">
    <property type="entry name" value="Beta-barrel_TonB_sf"/>
</dbReference>
<dbReference type="EMBL" id="FPCJ01000001">
    <property type="protein sequence ID" value="SFV34733.1"/>
    <property type="molecule type" value="Genomic_DNA"/>
</dbReference>
<keyword evidence="5" id="KW-0675">Receptor</keyword>